<dbReference type="EMBL" id="JBAMMX010000016">
    <property type="protein sequence ID" value="KAK6924947.1"/>
    <property type="molecule type" value="Genomic_DNA"/>
</dbReference>
<keyword evidence="8" id="KW-0472">Membrane</keyword>
<reference evidence="9 10" key="1">
    <citation type="submission" date="2023-12" db="EMBL/GenBank/DDBJ databases">
        <title>A high-quality genome assembly for Dillenia turbinata (Dilleniales).</title>
        <authorList>
            <person name="Chanderbali A."/>
        </authorList>
    </citation>
    <scope>NUCLEOTIDE SEQUENCE [LARGE SCALE GENOMIC DNA]</scope>
    <source>
        <strain evidence="9">LSX21</strain>
        <tissue evidence="9">Leaf</tissue>
    </source>
</reference>
<dbReference type="PRINTS" id="PR00385">
    <property type="entry name" value="P450"/>
</dbReference>
<dbReference type="InterPro" id="IPR002401">
    <property type="entry name" value="Cyt_P450_E_grp-I"/>
</dbReference>
<keyword evidence="7" id="KW-0503">Monooxygenase</keyword>
<gene>
    <name evidence="9" type="ORF">RJ641_009273</name>
</gene>
<protein>
    <submittedName>
        <fullName evidence="9">Cytochrome P450</fullName>
    </submittedName>
</protein>
<comment type="cofactor">
    <cofactor evidence="6">
        <name>heme</name>
        <dbReference type="ChEBI" id="CHEBI:30413"/>
    </cofactor>
</comment>
<dbReference type="PRINTS" id="PR00463">
    <property type="entry name" value="EP450I"/>
</dbReference>
<dbReference type="SUPFAM" id="SSF48264">
    <property type="entry name" value="Cytochrome P450"/>
    <property type="match status" value="1"/>
</dbReference>
<dbReference type="InterPro" id="IPR001128">
    <property type="entry name" value="Cyt_P450"/>
</dbReference>
<sequence length="476" mass="55056">MECTMWWWTWVLGIIVIWWWNEAWYVLCSRNGKKLPPGHMGFPFVGETLLFLWYFKILRRPDDFINSKRRRYGDGVGLYKTKLFGTPSIIAYTPEATKFVYHNSETFILQWPNSAIMGNNALVSAHGKAHTRIRNLVTNVLNRPPALRRIALLIQPRIAASLQSWAQKVQFRAYAEIKKVTFENIGNLFANIEPGPLLDTLDRLFVGLLAGVRAQKLYVPGTAYYHAIRCREELLKIFRAELKKRKQNRLDGVECRNDLMDGLMDIKDDEGNQLRDEEILDNIVGLIVAGYESTSLALSWAVYFIAKSPQVFQKLRVEENVALSEEKNGEFITSDDLSKLKYTYKVIEETLRLANPAAFSFRLATEDMEYEGYRIPKGWKILPWVRYIHTNPENYENPMCFNPDRWNEPARPGAFNPFGGGIRYCPGNMLARQQLAIFLHHLCAAFKWELVNPEAEIRYLSHPKPSDGVEITFSKF</sequence>
<evidence type="ECO:0000313" key="9">
    <source>
        <dbReference type="EMBL" id="KAK6924947.1"/>
    </source>
</evidence>
<evidence type="ECO:0000256" key="8">
    <source>
        <dbReference type="SAM" id="Phobius"/>
    </source>
</evidence>
<dbReference type="PANTHER" id="PTHR24286">
    <property type="entry name" value="CYTOCHROME P450 26"/>
    <property type="match status" value="1"/>
</dbReference>
<proteinExistence type="inferred from homology"/>
<evidence type="ECO:0000256" key="3">
    <source>
        <dbReference type="ARBA" id="ARBA00022723"/>
    </source>
</evidence>
<dbReference type="Gene3D" id="1.10.630.10">
    <property type="entry name" value="Cytochrome P450"/>
    <property type="match status" value="1"/>
</dbReference>
<keyword evidence="2 8" id="KW-0812">Transmembrane</keyword>
<dbReference type="GO" id="GO:0004497">
    <property type="term" value="F:monooxygenase activity"/>
    <property type="evidence" value="ECO:0007669"/>
    <property type="project" value="UniProtKB-KW"/>
</dbReference>
<dbReference type="GO" id="GO:0005506">
    <property type="term" value="F:iron ion binding"/>
    <property type="evidence" value="ECO:0007669"/>
    <property type="project" value="InterPro"/>
</dbReference>
<comment type="subcellular location">
    <subcellularLocation>
        <location evidence="1">Membrane</location>
        <topology evidence="1">Single-pass membrane protein</topology>
    </subcellularLocation>
</comment>
<organism evidence="9 10">
    <name type="scientific">Dillenia turbinata</name>
    <dbReference type="NCBI Taxonomy" id="194707"/>
    <lineage>
        <taxon>Eukaryota</taxon>
        <taxon>Viridiplantae</taxon>
        <taxon>Streptophyta</taxon>
        <taxon>Embryophyta</taxon>
        <taxon>Tracheophyta</taxon>
        <taxon>Spermatophyta</taxon>
        <taxon>Magnoliopsida</taxon>
        <taxon>eudicotyledons</taxon>
        <taxon>Gunneridae</taxon>
        <taxon>Pentapetalae</taxon>
        <taxon>Dilleniales</taxon>
        <taxon>Dilleniaceae</taxon>
        <taxon>Dillenia</taxon>
    </lineage>
</organism>
<comment type="caution">
    <text evidence="9">The sequence shown here is derived from an EMBL/GenBank/DDBJ whole genome shotgun (WGS) entry which is preliminary data.</text>
</comment>
<evidence type="ECO:0000256" key="6">
    <source>
        <dbReference type="PIRSR" id="PIRSR602401-1"/>
    </source>
</evidence>
<dbReference type="AlphaFoldDB" id="A0AAN8Z4W6"/>
<evidence type="ECO:0000256" key="7">
    <source>
        <dbReference type="RuleBase" id="RU000461"/>
    </source>
</evidence>
<dbReference type="GO" id="GO:0020037">
    <property type="term" value="F:heme binding"/>
    <property type="evidence" value="ECO:0007669"/>
    <property type="project" value="InterPro"/>
</dbReference>
<feature type="binding site" description="axial binding residue" evidence="6">
    <location>
        <position position="425"/>
    </location>
    <ligand>
        <name>heme</name>
        <dbReference type="ChEBI" id="CHEBI:30413"/>
    </ligand>
    <ligandPart>
        <name>Fe</name>
        <dbReference type="ChEBI" id="CHEBI:18248"/>
    </ligandPart>
</feature>
<dbReference type="Proteomes" id="UP001370490">
    <property type="component" value="Unassembled WGS sequence"/>
</dbReference>
<dbReference type="GO" id="GO:0016125">
    <property type="term" value="P:sterol metabolic process"/>
    <property type="evidence" value="ECO:0007669"/>
    <property type="project" value="TreeGrafter"/>
</dbReference>
<dbReference type="GO" id="GO:0016020">
    <property type="term" value="C:membrane"/>
    <property type="evidence" value="ECO:0007669"/>
    <property type="project" value="UniProtKB-SubCell"/>
</dbReference>
<comment type="similarity">
    <text evidence="7">Belongs to the cytochrome P450 family.</text>
</comment>
<dbReference type="GO" id="GO:0016132">
    <property type="term" value="P:brassinosteroid biosynthetic process"/>
    <property type="evidence" value="ECO:0007669"/>
    <property type="project" value="TreeGrafter"/>
</dbReference>
<dbReference type="GO" id="GO:0016705">
    <property type="term" value="F:oxidoreductase activity, acting on paired donors, with incorporation or reduction of molecular oxygen"/>
    <property type="evidence" value="ECO:0007669"/>
    <property type="project" value="InterPro"/>
</dbReference>
<feature type="transmembrane region" description="Helical" evidence="8">
    <location>
        <begin position="6"/>
        <end position="27"/>
    </location>
</feature>
<dbReference type="PANTHER" id="PTHR24286:SF12">
    <property type="entry name" value="CYTOCHROME P450 FAMILY PROTEIN, EXPRESSED"/>
    <property type="match status" value="1"/>
</dbReference>
<evidence type="ECO:0000256" key="5">
    <source>
        <dbReference type="ARBA" id="ARBA00023004"/>
    </source>
</evidence>
<keyword evidence="7" id="KW-0560">Oxidoreductase</keyword>
<evidence type="ECO:0000256" key="1">
    <source>
        <dbReference type="ARBA" id="ARBA00004167"/>
    </source>
</evidence>
<dbReference type="InterPro" id="IPR017972">
    <property type="entry name" value="Cyt_P450_CS"/>
</dbReference>
<keyword evidence="6 7" id="KW-0349">Heme</keyword>
<keyword evidence="5 6" id="KW-0408">Iron</keyword>
<name>A0AAN8Z4W6_9MAGN</name>
<keyword evidence="3 6" id="KW-0479">Metal-binding</keyword>
<dbReference type="GO" id="GO:0010268">
    <property type="term" value="P:brassinosteroid homeostasis"/>
    <property type="evidence" value="ECO:0007669"/>
    <property type="project" value="TreeGrafter"/>
</dbReference>
<evidence type="ECO:0000256" key="2">
    <source>
        <dbReference type="ARBA" id="ARBA00022692"/>
    </source>
</evidence>
<evidence type="ECO:0000256" key="4">
    <source>
        <dbReference type="ARBA" id="ARBA00022989"/>
    </source>
</evidence>
<evidence type="ECO:0000313" key="10">
    <source>
        <dbReference type="Proteomes" id="UP001370490"/>
    </source>
</evidence>
<accession>A0AAN8Z4W6</accession>
<feature type="transmembrane region" description="Helical" evidence="8">
    <location>
        <begin position="39"/>
        <end position="55"/>
    </location>
</feature>
<keyword evidence="4 8" id="KW-1133">Transmembrane helix</keyword>
<dbReference type="PROSITE" id="PS00086">
    <property type="entry name" value="CYTOCHROME_P450"/>
    <property type="match status" value="1"/>
</dbReference>
<dbReference type="InterPro" id="IPR036396">
    <property type="entry name" value="Cyt_P450_sf"/>
</dbReference>
<dbReference type="Pfam" id="PF00067">
    <property type="entry name" value="p450"/>
    <property type="match status" value="1"/>
</dbReference>
<keyword evidence="10" id="KW-1185">Reference proteome</keyword>